<protein>
    <submittedName>
        <fullName evidence="2">Uncharacterized protein</fullName>
    </submittedName>
</protein>
<dbReference type="AlphaFoldDB" id="A0A6A1V185"/>
<sequence length="105" mass="11266">MGLKASKPNTSKAHARGHGQKQVGVVPEVAAEGRYANAVRGTLHTGNGNMSPLGDISCPNMELKFIKPTCVNGRVKVQQPEGVAVAGPIRLRSGKEMYRFDYFQG</sequence>
<dbReference type="Proteomes" id="UP000516437">
    <property type="component" value="Chromosome 7"/>
</dbReference>
<accession>A0A6A1V185</accession>
<evidence type="ECO:0000313" key="3">
    <source>
        <dbReference type="Proteomes" id="UP000516437"/>
    </source>
</evidence>
<feature type="region of interest" description="Disordered" evidence="1">
    <location>
        <begin position="1"/>
        <end position="24"/>
    </location>
</feature>
<comment type="caution">
    <text evidence="2">The sequence shown here is derived from an EMBL/GenBank/DDBJ whole genome shotgun (WGS) entry which is preliminary data.</text>
</comment>
<reference evidence="2 3" key="1">
    <citation type="journal article" date="2019" name="Plant Biotechnol. J.">
        <title>The red bayberry genome and genetic basis of sex determination.</title>
        <authorList>
            <person name="Jia H.M."/>
            <person name="Jia H.J."/>
            <person name="Cai Q.L."/>
            <person name="Wang Y."/>
            <person name="Zhao H.B."/>
            <person name="Yang W.F."/>
            <person name="Wang G.Y."/>
            <person name="Li Y.H."/>
            <person name="Zhan D.L."/>
            <person name="Shen Y.T."/>
            <person name="Niu Q.F."/>
            <person name="Chang L."/>
            <person name="Qiu J."/>
            <person name="Zhao L."/>
            <person name="Xie H.B."/>
            <person name="Fu W.Y."/>
            <person name="Jin J."/>
            <person name="Li X.W."/>
            <person name="Jiao Y."/>
            <person name="Zhou C.C."/>
            <person name="Tu T."/>
            <person name="Chai C.Y."/>
            <person name="Gao J.L."/>
            <person name="Fan L.J."/>
            <person name="van de Weg E."/>
            <person name="Wang J.Y."/>
            <person name="Gao Z.S."/>
        </authorList>
    </citation>
    <scope>NUCLEOTIDE SEQUENCE [LARGE SCALE GENOMIC DNA]</scope>
    <source>
        <tissue evidence="2">Leaves</tissue>
    </source>
</reference>
<organism evidence="2 3">
    <name type="scientific">Morella rubra</name>
    <name type="common">Chinese bayberry</name>
    <dbReference type="NCBI Taxonomy" id="262757"/>
    <lineage>
        <taxon>Eukaryota</taxon>
        <taxon>Viridiplantae</taxon>
        <taxon>Streptophyta</taxon>
        <taxon>Embryophyta</taxon>
        <taxon>Tracheophyta</taxon>
        <taxon>Spermatophyta</taxon>
        <taxon>Magnoliopsida</taxon>
        <taxon>eudicotyledons</taxon>
        <taxon>Gunneridae</taxon>
        <taxon>Pentapetalae</taxon>
        <taxon>rosids</taxon>
        <taxon>fabids</taxon>
        <taxon>Fagales</taxon>
        <taxon>Myricaceae</taxon>
        <taxon>Morella</taxon>
    </lineage>
</organism>
<evidence type="ECO:0000313" key="2">
    <source>
        <dbReference type="EMBL" id="KAB1206341.1"/>
    </source>
</evidence>
<dbReference type="EMBL" id="RXIC02000025">
    <property type="protein sequence ID" value="KAB1206341.1"/>
    <property type="molecule type" value="Genomic_DNA"/>
</dbReference>
<name>A0A6A1V185_9ROSI</name>
<proteinExistence type="predicted"/>
<gene>
    <name evidence="2" type="ORF">CJ030_MR7G025645</name>
</gene>
<evidence type="ECO:0000256" key="1">
    <source>
        <dbReference type="SAM" id="MobiDB-lite"/>
    </source>
</evidence>
<keyword evidence="3" id="KW-1185">Reference proteome</keyword>